<dbReference type="Proteomes" id="UP000641588">
    <property type="component" value="Unassembled WGS sequence"/>
</dbReference>
<dbReference type="CDD" id="cd01392">
    <property type="entry name" value="HTH_LacI"/>
    <property type="match status" value="1"/>
</dbReference>
<evidence type="ECO:0000256" key="2">
    <source>
        <dbReference type="ARBA" id="ARBA00023125"/>
    </source>
</evidence>
<accession>A0A972GR06</accession>
<dbReference type="Gene3D" id="1.10.260.40">
    <property type="entry name" value="lambda repressor-like DNA-binding domains"/>
    <property type="match status" value="1"/>
</dbReference>
<dbReference type="PROSITE" id="PS50932">
    <property type="entry name" value="HTH_LACI_2"/>
    <property type="match status" value="1"/>
</dbReference>
<dbReference type="PROSITE" id="PS00356">
    <property type="entry name" value="HTH_LACI_1"/>
    <property type="match status" value="1"/>
</dbReference>
<dbReference type="SUPFAM" id="SSF47413">
    <property type="entry name" value="lambda repressor-like DNA-binding domains"/>
    <property type="match status" value="1"/>
</dbReference>
<sequence>MKRTIYDIADAAGVSIATVSKVINGTGRISDKTRKHVVAVMDRLQYKPSMVASALTGKSTYTIGLTIPDLANPYFAEIARAVEDRGHEHGFNLFICSTDNDPEKEDRYFSLLTQKRVDGIIVATRTSKELFLKQLVQKKVPIVLIAGEMPALALDTVMVDDYLGGYQAGSHLVDLGHRRIAILAEDLNHISNQERIRGCVQAMRDEGAAINDNLIQVGGFTLDSGRAAATALLNGSEPPTALFACNDLLAIASIQAAREQGLKVPDQLSVVGFDNTILATMIDPPLTTVAQPIQEIGRQAVDLLIQEIRNEKSIKQRAVLLPELIIRQSTAVIKA</sequence>
<gene>
    <name evidence="5" type="ORF">GC093_03090</name>
</gene>
<evidence type="ECO:0000256" key="1">
    <source>
        <dbReference type="ARBA" id="ARBA00023015"/>
    </source>
</evidence>
<dbReference type="PANTHER" id="PTHR30146">
    <property type="entry name" value="LACI-RELATED TRANSCRIPTIONAL REPRESSOR"/>
    <property type="match status" value="1"/>
</dbReference>
<dbReference type="EMBL" id="WHOD01000013">
    <property type="protein sequence ID" value="NOU92222.1"/>
    <property type="molecule type" value="Genomic_DNA"/>
</dbReference>
<keyword evidence="6" id="KW-1185">Reference proteome</keyword>
<dbReference type="Pfam" id="PF00532">
    <property type="entry name" value="Peripla_BP_1"/>
    <property type="match status" value="1"/>
</dbReference>
<proteinExistence type="predicted"/>
<dbReference type="PRINTS" id="PR00036">
    <property type="entry name" value="HTHLACI"/>
</dbReference>
<evidence type="ECO:0000256" key="3">
    <source>
        <dbReference type="ARBA" id="ARBA00023163"/>
    </source>
</evidence>
<evidence type="ECO:0000259" key="4">
    <source>
        <dbReference type="PROSITE" id="PS50932"/>
    </source>
</evidence>
<dbReference type="RefSeq" id="WP_171650404.1">
    <property type="nucleotide sequence ID" value="NZ_WHOD01000013.1"/>
</dbReference>
<dbReference type="InterPro" id="IPR010982">
    <property type="entry name" value="Lambda_DNA-bd_dom_sf"/>
</dbReference>
<dbReference type="GO" id="GO:0003700">
    <property type="term" value="F:DNA-binding transcription factor activity"/>
    <property type="evidence" value="ECO:0007669"/>
    <property type="project" value="TreeGrafter"/>
</dbReference>
<comment type="caution">
    <text evidence="5">The sequence shown here is derived from an EMBL/GenBank/DDBJ whole genome shotgun (WGS) entry which is preliminary data.</text>
</comment>
<organism evidence="5 6">
    <name type="scientific">Paenibacillus foliorum</name>
    <dbReference type="NCBI Taxonomy" id="2654974"/>
    <lineage>
        <taxon>Bacteria</taxon>
        <taxon>Bacillati</taxon>
        <taxon>Bacillota</taxon>
        <taxon>Bacilli</taxon>
        <taxon>Bacillales</taxon>
        <taxon>Paenibacillaceae</taxon>
        <taxon>Paenibacillus</taxon>
    </lineage>
</organism>
<dbReference type="Pfam" id="PF00356">
    <property type="entry name" value="LacI"/>
    <property type="match status" value="1"/>
</dbReference>
<keyword evidence="3" id="KW-0804">Transcription</keyword>
<dbReference type="SUPFAM" id="SSF53822">
    <property type="entry name" value="Periplasmic binding protein-like I"/>
    <property type="match status" value="1"/>
</dbReference>
<keyword evidence="1" id="KW-0805">Transcription regulation</keyword>
<dbReference type="InterPro" id="IPR001761">
    <property type="entry name" value="Peripla_BP/Lac1_sug-bd_dom"/>
</dbReference>
<evidence type="ECO:0000313" key="6">
    <source>
        <dbReference type="Proteomes" id="UP000641588"/>
    </source>
</evidence>
<dbReference type="InterPro" id="IPR000843">
    <property type="entry name" value="HTH_LacI"/>
</dbReference>
<protein>
    <submittedName>
        <fullName evidence="5">Substrate-binding domain-containing protein</fullName>
    </submittedName>
</protein>
<feature type="domain" description="HTH lacI-type" evidence="4">
    <location>
        <begin position="3"/>
        <end position="57"/>
    </location>
</feature>
<keyword evidence="2" id="KW-0238">DNA-binding</keyword>
<dbReference type="Gene3D" id="3.40.50.2300">
    <property type="match status" value="2"/>
</dbReference>
<dbReference type="SMART" id="SM00354">
    <property type="entry name" value="HTH_LACI"/>
    <property type="match status" value="1"/>
</dbReference>
<dbReference type="CDD" id="cd06267">
    <property type="entry name" value="PBP1_LacI_sugar_binding-like"/>
    <property type="match status" value="1"/>
</dbReference>
<dbReference type="PANTHER" id="PTHR30146:SF147">
    <property type="entry name" value="HTH-TYPE TRANSCRIPTIONAL REGULATOR DEGA"/>
    <property type="match status" value="1"/>
</dbReference>
<dbReference type="AlphaFoldDB" id="A0A972GR06"/>
<dbReference type="GO" id="GO:0000976">
    <property type="term" value="F:transcription cis-regulatory region binding"/>
    <property type="evidence" value="ECO:0007669"/>
    <property type="project" value="TreeGrafter"/>
</dbReference>
<name>A0A972GR06_9BACL</name>
<dbReference type="InterPro" id="IPR028082">
    <property type="entry name" value="Peripla_BP_I"/>
</dbReference>
<reference evidence="5" key="1">
    <citation type="submission" date="2019-10" db="EMBL/GenBank/DDBJ databases">
        <title>Description of Paenibacillus glebae sp. nov.</title>
        <authorList>
            <person name="Carlier A."/>
            <person name="Qi S."/>
        </authorList>
    </citation>
    <scope>NUCLEOTIDE SEQUENCE</scope>
    <source>
        <strain evidence="5">LMG 31456</strain>
    </source>
</reference>
<evidence type="ECO:0000313" key="5">
    <source>
        <dbReference type="EMBL" id="NOU92222.1"/>
    </source>
</evidence>